<dbReference type="AlphaFoldDB" id="A0A368ZJ33"/>
<dbReference type="EMBL" id="QPJO01000003">
    <property type="protein sequence ID" value="RCW91371.1"/>
    <property type="molecule type" value="Genomic_DNA"/>
</dbReference>
<protein>
    <submittedName>
        <fullName evidence="1">Uncharacterized protein DUF4421</fullName>
    </submittedName>
</protein>
<dbReference type="InterPro" id="IPR025535">
    <property type="entry name" value="DUF4421"/>
</dbReference>
<comment type="caution">
    <text evidence="1">The sequence shown here is derived from an EMBL/GenBank/DDBJ whole genome shotgun (WGS) entry which is preliminary data.</text>
</comment>
<dbReference type="Proteomes" id="UP000253436">
    <property type="component" value="Unassembled WGS sequence"/>
</dbReference>
<reference evidence="1 2" key="1">
    <citation type="submission" date="2018-07" db="EMBL/GenBank/DDBJ databases">
        <title>Genomic Encyclopedia of Type Strains, Phase III (KMG-III): the genomes of soil and plant-associated and newly described type strains.</title>
        <authorList>
            <person name="Whitman W."/>
        </authorList>
    </citation>
    <scope>NUCLEOTIDE SEQUENCE [LARGE SCALE GENOMIC DNA]</scope>
    <source>
        <strain evidence="1 2">CECT 7958</strain>
    </source>
</reference>
<dbReference type="Pfam" id="PF14391">
    <property type="entry name" value="DUF4421"/>
    <property type="match status" value="1"/>
</dbReference>
<sequence>MYFSCCKNRNLILYPLLYQHFFNLINFFKRFILFLFCGLGLGVNAQDFNDLDSLFVDRDLDNYSIRIFTNFKVNKFSIKDDDDKAKFVPNNRYGLGLGFANRKIIVDVAVNIKNPNKNKTSRFDLQGSTIIKDQNYVKLYTQVYKGFNAKNNFDEPTEFRDDIRSVSIGLNFLHTFTPIEFSYSLLKAGLPEKNDRTIFVTGGVGVFAGFDYFSSDSSLLSETTQLYFNEEGNIKRYQSVSLGAMGGVMSYFKLPYGITATLNFMPGIGFAAKKVTITDDQYYPSNPMLYKLDFLLGLNYNFDRFYVSLTYNNDLNSTQLGHGNSYLLNLTKAKLALGYKLGRAKKQ</sequence>
<gene>
    <name evidence="1" type="ORF">DFQ08_103199</name>
</gene>
<organism evidence="1 2">
    <name type="scientific">Winogradskyella arenosi</name>
    <dbReference type="NCBI Taxonomy" id="533325"/>
    <lineage>
        <taxon>Bacteria</taxon>
        <taxon>Pseudomonadati</taxon>
        <taxon>Bacteroidota</taxon>
        <taxon>Flavobacteriia</taxon>
        <taxon>Flavobacteriales</taxon>
        <taxon>Flavobacteriaceae</taxon>
        <taxon>Winogradskyella</taxon>
    </lineage>
</organism>
<proteinExistence type="predicted"/>
<accession>A0A368ZJ33</accession>
<dbReference type="OrthoDB" id="1431554at2"/>
<evidence type="ECO:0000313" key="2">
    <source>
        <dbReference type="Proteomes" id="UP000253436"/>
    </source>
</evidence>
<name>A0A368ZJ33_9FLAO</name>
<evidence type="ECO:0000313" key="1">
    <source>
        <dbReference type="EMBL" id="RCW91371.1"/>
    </source>
</evidence>
<keyword evidence="2" id="KW-1185">Reference proteome</keyword>